<dbReference type="Proteomes" id="UP001333818">
    <property type="component" value="Unassembled WGS sequence"/>
</dbReference>
<sequence length="123" mass="13129">MKLHQTLQAIAVTASLSIASVGISATIAAPDAKASSQDVIFINNNTRSTIALQLGGDRFEIGSGISASYPVRSNTKLCLDNAVNRTKQECFQIRAGRSYTVIRASNGSVKLLQLSDTFVVRNN</sequence>
<keyword evidence="2" id="KW-1185">Reference proteome</keyword>
<dbReference type="AlphaFoldDB" id="A0AAW9PR20"/>
<evidence type="ECO:0000313" key="2">
    <source>
        <dbReference type="Proteomes" id="UP001333818"/>
    </source>
</evidence>
<evidence type="ECO:0000313" key="1">
    <source>
        <dbReference type="EMBL" id="MEE3717024.1"/>
    </source>
</evidence>
<name>A0AAW9PR20_9CYAN</name>
<protein>
    <submittedName>
        <fullName evidence="1">Uncharacterized protein</fullName>
    </submittedName>
</protein>
<gene>
    <name evidence="1" type="ORF">V2H45_09730</name>
</gene>
<reference evidence="1" key="1">
    <citation type="submission" date="2024-01" db="EMBL/GenBank/DDBJ databases">
        <title>Bank of Algae and Cyanobacteria of the Azores (BACA) strain genomes.</title>
        <authorList>
            <person name="Luz R."/>
            <person name="Cordeiro R."/>
            <person name="Fonseca A."/>
            <person name="Goncalves V."/>
        </authorList>
    </citation>
    <scope>NUCLEOTIDE SEQUENCE</scope>
    <source>
        <strain evidence="1">BACA0141</strain>
    </source>
</reference>
<dbReference type="RefSeq" id="WP_330483453.1">
    <property type="nucleotide sequence ID" value="NZ_JAZBJZ010000031.1"/>
</dbReference>
<accession>A0AAW9PR20</accession>
<dbReference type="EMBL" id="JAZBJZ010000031">
    <property type="protein sequence ID" value="MEE3717024.1"/>
    <property type="molecule type" value="Genomic_DNA"/>
</dbReference>
<organism evidence="1 2">
    <name type="scientific">Tumidithrix elongata BACA0141</name>
    <dbReference type="NCBI Taxonomy" id="2716417"/>
    <lineage>
        <taxon>Bacteria</taxon>
        <taxon>Bacillati</taxon>
        <taxon>Cyanobacteriota</taxon>
        <taxon>Cyanophyceae</taxon>
        <taxon>Pseudanabaenales</taxon>
        <taxon>Pseudanabaenaceae</taxon>
        <taxon>Tumidithrix</taxon>
        <taxon>Tumidithrix elongata</taxon>
    </lineage>
</organism>
<proteinExistence type="predicted"/>
<comment type="caution">
    <text evidence="1">The sequence shown here is derived from an EMBL/GenBank/DDBJ whole genome shotgun (WGS) entry which is preliminary data.</text>
</comment>